<evidence type="ECO:0000256" key="1">
    <source>
        <dbReference type="SAM" id="Phobius"/>
    </source>
</evidence>
<evidence type="ECO:0000313" key="2">
    <source>
        <dbReference type="EMBL" id="KAK7605746.1"/>
    </source>
</evidence>
<dbReference type="EMBL" id="JBBPBF010000070">
    <property type="protein sequence ID" value="KAK7605746.1"/>
    <property type="molecule type" value="Genomic_DNA"/>
</dbReference>
<reference evidence="2 3" key="1">
    <citation type="submission" date="2024-04" db="EMBL/GenBank/DDBJ databases">
        <title>Phyllosticta paracitricarpa is synonymous to the EU quarantine fungus P. citricarpa based on phylogenomic analyses.</title>
        <authorList>
            <consortium name="Lawrence Berkeley National Laboratory"/>
            <person name="Van ingen-buijs V.A."/>
            <person name="Van westerhoven A.C."/>
            <person name="Haridas S."/>
            <person name="Skiadas P."/>
            <person name="Martin F."/>
            <person name="Groenewald J.Z."/>
            <person name="Crous P.W."/>
            <person name="Seidl M.F."/>
        </authorList>
    </citation>
    <scope>NUCLEOTIDE SEQUENCE [LARGE SCALE GENOMIC DNA]</scope>
    <source>
        <strain evidence="2 3">CBS 141358</strain>
    </source>
</reference>
<keyword evidence="1" id="KW-0472">Membrane</keyword>
<keyword evidence="3" id="KW-1185">Reference proteome</keyword>
<keyword evidence="1" id="KW-1133">Transmembrane helix</keyword>
<gene>
    <name evidence="2" type="ORF">JOL62DRAFT_589146</name>
</gene>
<evidence type="ECO:0000313" key="3">
    <source>
        <dbReference type="Proteomes" id="UP001367316"/>
    </source>
</evidence>
<accession>A0ABR1MS37</accession>
<protein>
    <submittedName>
        <fullName evidence="2">Uncharacterized protein</fullName>
    </submittedName>
</protein>
<organism evidence="2 3">
    <name type="scientific">Phyllosticta paracitricarpa</name>
    <dbReference type="NCBI Taxonomy" id="2016321"/>
    <lineage>
        <taxon>Eukaryota</taxon>
        <taxon>Fungi</taxon>
        <taxon>Dikarya</taxon>
        <taxon>Ascomycota</taxon>
        <taxon>Pezizomycotina</taxon>
        <taxon>Dothideomycetes</taxon>
        <taxon>Dothideomycetes incertae sedis</taxon>
        <taxon>Botryosphaeriales</taxon>
        <taxon>Phyllostictaceae</taxon>
        <taxon>Phyllosticta</taxon>
    </lineage>
</organism>
<feature type="transmembrane region" description="Helical" evidence="1">
    <location>
        <begin position="53"/>
        <end position="72"/>
    </location>
</feature>
<name>A0ABR1MS37_9PEZI</name>
<keyword evidence="1" id="KW-0812">Transmembrane</keyword>
<sequence length="159" mass="18215">MPKKEKSSYRLSSSSQSSQMLKADRRALQHAHESVSILQALLQQVKNHCQNTICTSVNLICVPFFFFIFLLVSRRRWQTQSRRSSSLWQRRAGYMALVELLFSDSFTWTRTSRVRSGHATGLSKQWGNSRGRARTVVDMTKHACGHVESKQVLVAPKET</sequence>
<comment type="caution">
    <text evidence="2">The sequence shown here is derived from an EMBL/GenBank/DDBJ whole genome shotgun (WGS) entry which is preliminary data.</text>
</comment>
<proteinExistence type="predicted"/>
<dbReference type="Proteomes" id="UP001367316">
    <property type="component" value="Unassembled WGS sequence"/>
</dbReference>